<evidence type="ECO:0000256" key="2">
    <source>
        <dbReference type="ARBA" id="ARBA00022980"/>
    </source>
</evidence>
<dbReference type="Proteomes" id="UP000245783">
    <property type="component" value="Unassembled WGS sequence"/>
</dbReference>
<feature type="compositionally biased region" description="Polar residues" evidence="4">
    <location>
        <begin position="51"/>
        <end position="62"/>
    </location>
</feature>
<dbReference type="OrthoDB" id="407221at2759"/>
<dbReference type="RefSeq" id="XP_025366908.1">
    <property type="nucleotide sequence ID" value="XM_025517183.1"/>
</dbReference>
<keyword evidence="2 5" id="KW-0689">Ribosomal protein</keyword>
<dbReference type="EMBL" id="KZ819447">
    <property type="protein sequence ID" value="PWN39748.1"/>
    <property type="molecule type" value="Genomic_DNA"/>
</dbReference>
<dbReference type="HAMAP" id="MF_00385">
    <property type="entry name" value="Ribosomal_bS16"/>
    <property type="match status" value="1"/>
</dbReference>
<dbReference type="PANTHER" id="PTHR12919">
    <property type="entry name" value="30S RIBOSOMAL PROTEIN S16"/>
    <property type="match status" value="1"/>
</dbReference>
<dbReference type="InterPro" id="IPR000307">
    <property type="entry name" value="Ribosomal_bS16"/>
</dbReference>
<feature type="compositionally biased region" description="Basic and acidic residues" evidence="4">
    <location>
        <begin position="191"/>
        <end position="201"/>
    </location>
</feature>
<feature type="compositionally biased region" description="Basic and acidic residues" evidence="4">
    <location>
        <begin position="230"/>
        <end position="249"/>
    </location>
</feature>
<accession>A0A316VRS2</accession>
<dbReference type="GO" id="GO:0003735">
    <property type="term" value="F:structural constituent of ribosome"/>
    <property type="evidence" value="ECO:0007669"/>
    <property type="project" value="InterPro"/>
</dbReference>
<dbReference type="SUPFAM" id="SSF54565">
    <property type="entry name" value="Ribosomal protein S16"/>
    <property type="match status" value="1"/>
</dbReference>
<evidence type="ECO:0000256" key="3">
    <source>
        <dbReference type="ARBA" id="ARBA00023274"/>
    </source>
</evidence>
<gene>
    <name evidence="5" type="ORF">IE81DRAFT_368847</name>
</gene>
<sequence>MVVRLRLSRQGPKNSPFYHLVAIRDSARRDARPIEKLGEYDPVPKVVANPATGSRSSFSERASGTLHPAQDRRTGLFTSGIASARNPRLEKRVEWNRQRIAYWLQVGAQPTDVVARLLYRAGVIDEHGRVQRDSQPEAGGQRISEAEASSSQQVEQLEIEAQSVRASSAPEVRDKLPAILQLIAESKQRAAESAEAAKRGEAMTSSSPSELLPPSQLSSEELEQQPPHLFRPDQRLRDAERRREGDEQPQRLGRAPLRLSQLGVLKRNKGRGTPPHRPQLPPKKARPELEANESS</sequence>
<proteinExistence type="inferred from homology"/>
<keyword evidence="6" id="KW-1185">Reference proteome</keyword>
<feature type="region of interest" description="Disordered" evidence="4">
    <location>
        <begin position="129"/>
        <end position="171"/>
    </location>
</feature>
<dbReference type="GO" id="GO:0005763">
    <property type="term" value="C:mitochondrial small ribosomal subunit"/>
    <property type="evidence" value="ECO:0007669"/>
    <property type="project" value="TreeGrafter"/>
</dbReference>
<feature type="compositionally biased region" description="Low complexity" evidence="4">
    <location>
        <begin position="141"/>
        <end position="156"/>
    </location>
</feature>
<dbReference type="InParanoid" id="A0A316VRS2"/>
<dbReference type="NCBIfam" id="TIGR00002">
    <property type="entry name" value="S16"/>
    <property type="match status" value="1"/>
</dbReference>
<dbReference type="GO" id="GO:0032543">
    <property type="term" value="P:mitochondrial translation"/>
    <property type="evidence" value="ECO:0007669"/>
    <property type="project" value="TreeGrafter"/>
</dbReference>
<evidence type="ECO:0000256" key="1">
    <source>
        <dbReference type="ARBA" id="ARBA00006668"/>
    </source>
</evidence>
<dbReference type="Pfam" id="PF00886">
    <property type="entry name" value="Ribosomal_S16"/>
    <property type="match status" value="1"/>
</dbReference>
<evidence type="ECO:0000313" key="5">
    <source>
        <dbReference type="EMBL" id="PWN39748.1"/>
    </source>
</evidence>
<feature type="compositionally biased region" description="Low complexity" evidence="4">
    <location>
        <begin position="205"/>
        <end position="227"/>
    </location>
</feature>
<dbReference type="AlphaFoldDB" id="A0A316VRS2"/>
<name>A0A316VRS2_9BASI</name>
<reference evidence="5 6" key="1">
    <citation type="journal article" date="2018" name="Mol. Biol. Evol.">
        <title>Broad Genomic Sampling Reveals a Smut Pathogenic Ancestry of the Fungal Clade Ustilaginomycotina.</title>
        <authorList>
            <person name="Kijpornyongpan T."/>
            <person name="Mondo S.J."/>
            <person name="Barry K."/>
            <person name="Sandor L."/>
            <person name="Lee J."/>
            <person name="Lipzen A."/>
            <person name="Pangilinan J."/>
            <person name="LaButti K."/>
            <person name="Hainaut M."/>
            <person name="Henrissat B."/>
            <person name="Grigoriev I.V."/>
            <person name="Spatafora J.W."/>
            <person name="Aime M.C."/>
        </authorList>
    </citation>
    <scope>NUCLEOTIDE SEQUENCE [LARGE SCALE GENOMIC DNA]</scope>
    <source>
        <strain evidence="5 6">MCA 4658</strain>
    </source>
</reference>
<comment type="similarity">
    <text evidence="1">Belongs to the bacterial ribosomal protein bS16 family.</text>
</comment>
<protein>
    <submittedName>
        <fullName evidence="5">Ribosomal protein S16</fullName>
    </submittedName>
</protein>
<feature type="region of interest" description="Disordered" evidence="4">
    <location>
        <begin position="191"/>
        <end position="295"/>
    </location>
</feature>
<dbReference type="Gene3D" id="3.30.1320.10">
    <property type="match status" value="1"/>
</dbReference>
<dbReference type="STRING" id="1522189.A0A316VRS2"/>
<evidence type="ECO:0000313" key="6">
    <source>
        <dbReference type="Proteomes" id="UP000245783"/>
    </source>
</evidence>
<keyword evidence="3" id="KW-0687">Ribonucleoprotein</keyword>
<organism evidence="5 6">
    <name type="scientific">Ceraceosorus guamensis</name>
    <dbReference type="NCBI Taxonomy" id="1522189"/>
    <lineage>
        <taxon>Eukaryota</taxon>
        <taxon>Fungi</taxon>
        <taxon>Dikarya</taxon>
        <taxon>Basidiomycota</taxon>
        <taxon>Ustilaginomycotina</taxon>
        <taxon>Exobasidiomycetes</taxon>
        <taxon>Ceraceosorales</taxon>
        <taxon>Ceraceosoraceae</taxon>
        <taxon>Ceraceosorus</taxon>
    </lineage>
</organism>
<dbReference type="GeneID" id="37039053"/>
<dbReference type="PANTHER" id="PTHR12919:SF20">
    <property type="entry name" value="SMALL RIBOSOMAL SUBUNIT PROTEIN BS16M"/>
    <property type="match status" value="1"/>
</dbReference>
<feature type="region of interest" description="Disordered" evidence="4">
    <location>
        <begin position="45"/>
        <end position="74"/>
    </location>
</feature>
<dbReference type="InterPro" id="IPR023803">
    <property type="entry name" value="Ribosomal_bS16_dom_sf"/>
</dbReference>
<evidence type="ECO:0000256" key="4">
    <source>
        <dbReference type="SAM" id="MobiDB-lite"/>
    </source>
</evidence>